<evidence type="ECO:0000313" key="2">
    <source>
        <dbReference type="Proteomes" id="UP000825381"/>
    </source>
</evidence>
<reference evidence="1 2" key="1">
    <citation type="submission" date="2021-07" db="EMBL/GenBank/DDBJ databases">
        <title>Flavobacterium WSW3-B6 sp.nov, isolated from seaweed.</title>
        <authorList>
            <person name="Muhammad N."/>
            <person name="Ho H."/>
            <person name="Lee Y.-J."/>
            <person name="Nguyen T."/>
            <person name="Ho J."/>
            <person name="Kim S.-G."/>
        </authorList>
    </citation>
    <scope>NUCLEOTIDE SEQUENCE [LARGE SCALE GENOMIC DNA]</scope>
    <source>
        <strain evidence="1 2">WSW3-B6</strain>
    </source>
</reference>
<proteinExistence type="predicted"/>
<evidence type="ECO:0000313" key="1">
    <source>
        <dbReference type="EMBL" id="QYJ68908.1"/>
    </source>
</evidence>
<organism evidence="1 2">
    <name type="scientific">Flavobacterium litorale</name>
    <dbReference type="NCBI Taxonomy" id="2856519"/>
    <lineage>
        <taxon>Bacteria</taxon>
        <taxon>Pseudomonadati</taxon>
        <taxon>Bacteroidota</taxon>
        <taxon>Flavobacteriia</taxon>
        <taxon>Flavobacteriales</taxon>
        <taxon>Flavobacteriaceae</taxon>
        <taxon>Flavobacterium</taxon>
    </lineage>
</organism>
<dbReference type="EMBL" id="CP080429">
    <property type="protein sequence ID" value="QYJ68908.1"/>
    <property type="molecule type" value="Genomic_DNA"/>
</dbReference>
<dbReference type="Proteomes" id="UP000825381">
    <property type="component" value="Chromosome"/>
</dbReference>
<protein>
    <recommendedName>
        <fullName evidence="3">Phage integrase SAM-like domain-containing protein</fullName>
    </recommendedName>
</protein>
<gene>
    <name evidence="1" type="ORF">K1I41_03220</name>
</gene>
<dbReference type="RefSeq" id="WP_220641246.1">
    <property type="nucleotide sequence ID" value="NZ_CP080429.1"/>
</dbReference>
<keyword evidence="2" id="KW-1185">Reference proteome</keyword>
<accession>A0ABX8VCK0</accession>
<name>A0ABX8VCK0_9FLAO</name>
<sequence>MCKKQHITQKITELEYIKSAYTRYIIQYTIANDVENATKIRLQKKHIKYLLRNLYAKLYQKQPIMENSNQKVEKVTVRKISDEENSAIFNFNNDKRFTITE</sequence>
<evidence type="ECO:0008006" key="3">
    <source>
        <dbReference type="Google" id="ProtNLM"/>
    </source>
</evidence>